<evidence type="ECO:0000256" key="8">
    <source>
        <dbReference type="ARBA" id="ARBA00022792"/>
    </source>
</evidence>
<reference evidence="17" key="1">
    <citation type="submission" date="2025-08" db="UniProtKB">
        <authorList>
            <consortium name="RefSeq"/>
        </authorList>
    </citation>
    <scope>IDENTIFICATION</scope>
</reference>
<dbReference type="Proteomes" id="UP001652582">
    <property type="component" value="Chromosome 17"/>
</dbReference>
<evidence type="ECO:0000313" key="16">
    <source>
        <dbReference type="Proteomes" id="UP001652582"/>
    </source>
</evidence>
<keyword evidence="11" id="KW-0496">Mitochondrion</keyword>
<evidence type="ECO:0000256" key="5">
    <source>
        <dbReference type="ARBA" id="ARBA00016383"/>
    </source>
</evidence>
<dbReference type="GeneID" id="128198917"/>
<dbReference type="RefSeq" id="XP_052742607.1">
    <property type="nucleotide sequence ID" value="XM_052886647.1"/>
</dbReference>
<dbReference type="PANTHER" id="PTHR12485:SF1">
    <property type="entry name" value="NADH DEHYDROGENASE [UBIQUINONE] 1 ALPHA SUBCOMPLEX SUBUNIT 7"/>
    <property type="match status" value="1"/>
</dbReference>
<protein>
    <recommendedName>
        <fullName evidence="5">NADH dehydrogenase [ubiquinone] 1 alpha subcomplex subunit 7</fullName>
    </recommendedName>
    <alternativeName>
        <fullName evidence="14">Complex I-B14.5a</fullName>
    </alternativeName>
    <alternativeName>
        <fullName evidence="13">NADH-ubiquinone oxidoreductase subunit B14.5a</fullName>
    </alternativeName>
</protein>
<evidence type="ECO:0000256" key="12">
    <source>
        <dbReference type="ARBA" id="ARBA00023136"/>
    </source>
</evidence>
<dbReference type="InterPro" id="IPR009947">
    <property type="entry name" value="NDUA7"/>
</dbReference>
<keyword evidence="8" id="KW-0999">Mitochondrion inner membrane</keyword>
<keyword evidence="12" id="KW-0472">Membrane</keyword>
<evidence type="ECO:0000256" key="7">
    <source>
        <dbReference type="ARBA" id="ARBA00022660"/>
    </source>
</evidence>
<name>A0ABM3LU65_BICAN</name>
<evidence type="ECO:0000313" key="17">
    <source>
        <dbReference type="RefSeq" id="XP_052742607.1"/>
    </source>
</evidence>
<evidence type="ECO:0000256" key="11">
    <source>
        <dbReference type="ARBA" id="ARBA00023128"/>
    </source>
</evidence>
<keyword evidence="16" id="KW-1185">Reference proteome</keyword>
<evidence type="ECO:0000256" key="4">
    <source>
        <dbReference type="ARBA" id="ARBA00011533"/>
    </source>
</evidence>
<keyword evidence="7" id="KW-0679">Respiratory chain</keyword>
<evidence type="ECO:0000256" key="13">
    <source>
        <dbReference type="ARBA" id="ARBA00030360"/>
    </source>
</evidence>
<organism evidence="16 17">
    <name type="scientific">Bicyclus anynana</name>
    <name type="common">Squinting bush brown butterfly</name>
    <dbReference type="NCBI Taxonomy" id="110368"/>
    <lineage>
        <taxon>Eukaryota</taxon>
        <taxon>Metazoa</taxon>
        <taxon>Ecdysozoa</taxon>
        <taxon>Arthropoda</taxon>
        <taxon>Hexapoda</taxon>
        <taxon>Insecta</taxon>
        <taxon>Pterygota</taxon>
        <taxon>Neoptera</taxon>
        <taxon>Endopterygota</taxon>
        <taxon>Lepidoptera</taxon>
        <taxon>Glossata</taxon>
        <taxon>Ditrysia</taxon>
        <taxon>Papilionoidea</taxon>
        <taxon>Nymphalidae</taxon>
        <taxon>Satyrinae</taxon>
        <taxon>Satyrini</taxon>
        <taxon>Mycalesina</taxon>
        <taxon>Bicyclus</taxon>
    </lineage>
</organism>
<evidence type="ECO:0000256" key="14">
    <source>
        <dbReference type="ARBA" id="ARBA00033401"/>
    </source>
</evidence>
<keyword evidence="9" id="KW-0249">Electron transport</keyword>
<evidence type="ECO:0000256" key="3">
    <source>
        <dbReference type="ARBA" id="ARBA00005482"/>
    </source>
</evidence>
<evidence type="ECO:0000256" key="9">
    <source>
        <dbReference type="ARBA" id="ARBA00022982"/>
    </source>
</evidence>
<comment type="similarity">
    <text evidence="3">Belongs to the complex I NDUFA7 subunit family.</text>
</comment>
<sequence length="151" mass="16980">MAKKFAFRDVSVGLQKLREFLLGRKHVLHGRFTPMLAPRSLPVPDVPRGPDFKYYDKYYYKRNLYNSIQPPVVAPVAEGPPLITDPTKKSPIGGIRADAISFNCAPTPGPAWWWDGHCYFECIPDAPTTPTQQPHNEPDPYCPQESSPATK</sequence>
<keyword evidence="6" id="KW-0813">Transport</keyword>
<evidence type="ECO:0000256" key="10">
    <source>
        <dbReference type="ARBA" id="ARBA00022990"/>
    </source>
</evidence>
<gene>
    <name evidence="17" type="primary">LOC128198917</name>
</gene>
<evidence type="ECO:0000256" key="6">
    <source>
        <dbReference type="ARBA" id="ARBA00022448"/>
    </source>
</evidence>
<keyword evidence="10" id="KW-0007">Acetylation</keyword>
<dbReference type="PANTHER" id="PTHR12485">
    <property type="entry name" value="NADH-UBIQUINONE OXIDOREDUCTASE SUBUNIT B"/>
    <property type="match status" value="1"/>
</dbReference>
<comment type="subcellular location">
    <subcellularLocation>
        <location evidence="2">Mitochondrion inner membrane</location>
        <topology evidence="2">Peripheral membrane protein</topology>
        <orientation evidence="2">Matrix side</orientation>
    </subcellularLocation>
</comment>
<dbReference type="Pfam" id="PF07347">
    <property type="entry name" value="CI-B14_5a"/>
    <property type="match status" value="1"/>
</dbReference>
<evidence type="ECO:0000256" key="1">
    <source>
        <dbReference type="ARBA" id="ARBA00003195"/>
    </source>
</evidence>
<comment type="subunit">
    <text evidence="4">Complex I is composed of 45 different subunits.</text>
</comment>
<feature type="region of interest" description="Disordered" evidence="15">
    <location>
        <begin position="126"/>
        <end position="151"/>
    </location>
</feature>
<evidence type="ECO:0000256" key="15">
    <source>
        <dbReference type="SAM" id="MobiDB-lite"/>
    </source>
</evidence>
<comment type="function">
    <text evidence="1">Accessory subunit of the mitochondrial membrane respiratory chain NADH dehydrogenase (Complex I), that is believed not to be involved in catalysis. Complex I functions in the transfer of electrons from NADH to the respiratory chain. The immediate electron acceptor for the enzyme is believed to be ubiquinone.</text>
</comment>
<proteinExistence type="inferred from homology"/>
<evidence type="ECO:0000256" key="2">
    <source>
        <dbReference type="ARBA" id="ARBA00004443"/>
    </source>
</evidence>
<accession>A0ABM3LU65</accession>